<protein>
    <submittedName>
        <fullName evidence="1">Type VI secretion protein, VC_A0111 family</fullName>
    </submittedName>
</protein>
<dbReference type="PANTHER" id="PTHR35564">
    <property type="match status" value="1"/>
</dbReference>
<dbReference type="AlphaFoldDB" id="B2JTW8"/>
<dbReference type="RefSeq" id="WP_012406177.1">
    <property type="nucleotide sequence ID" value="NC_010625.1"/>
</dbReference>
<dbReference type="Proteomes" id="UP000001192">
    <property type="component" value="Plasmid pBPHY01"/>
</dbReference>
<dbReference type="KEGG" id="bph:Bphy_7015"/>
<dbReference type="HOGENOM" id="CLU_048238_4_0_4"/>
<sequence>MERAAQDSLLFGRKLSPALLEHLQAEPWRYGFISLMRRIGADPAIDPVGTAALPDAESFRLGQRPSLIFAPREIADASVKNGKLHMRLFGLGMLGPNGPLPIHVTEIAREREEQRRDPALSNFLDIFHHRSMTLFYRAWASAQSAASLDRPEHDRFSLYVASLSGYPLRRERPWPLPAHARLSAAPHLVREARNPEGLCSALAHYFGVPVRLDEFVLHWMELAPENCCVMGEHRASSFMGSGAVIGGHVPDRQYRFRIVIGPLDIEDYHRFTPQGADLLRLIEWVRAFVSEEFDWELELQIKPHSAPSAVLGGPQQLGWSSWMGQSPSSEPVTGMCFEPERYVQQLRQNMIKQERIEP</sequence>
<geneLocation type="plasmid" evidence="1 2">
    <name>pBPHY01</name>
</geneLocation>
<dbReference type="PANTHER" id="PTHR35564:SF4">
    <property type="entry name" value="CYTOPLASMIC PROTEIN"/>
    <property type="match status" value="1"/>
</dbReference>
<dbReference type="Pfam" id="PF06996">
    <property type="entry name" value="T6SS_TssG"/>
    <property type="match status" value="1"/>
</dbReference>
<dbReference type="OrthoDB" id="1523296at2"/>
<dbReference type="InterPro" id="IPR010732">
    <property type="entry name" value="T6SS_TssG-like"/>
</dbReference>
<organism evidence="1 2">
    <name type="scientific">Paraburkholderia phymatum (strain DSM 17167 / CIP 108236 / LMG 21445 / STM815)</name>
    <name type="common">Burkholderia phymatum</name>
    <dbReference type="NCBI Taxonomy" id="391038"/>
    <lineage>
        <taxon>Bacteria</taxon>
        <taxon>Pseudomonadati</taxon>
        <taxon>Pseudomonadota</taxon>
        <taxon>Betaproteobacteria</taxon>
        <taxon>Burkholderiales</taxon>
        <taxon>Burkholderiaceae</taxon>
        <taxon>Paraburkholderia</taxon>
    </lineage>
</organism>
<reference evidence="2" key="1">
    <citation type="journal article" date="2014" name="Stand. Genomic Sci.">
        <title>Complete genome sequence of Burkholderia phymatum STM815(T), a broad host range and efficient nitrogen-fixing symbiont of Mimosa species.</title>
        <authorList>
            <person name="Moulin L."/>
            <person name="Klonowska A."/>
            <person name="Caroline B."/>
            <person name="Booth K."/>
            <person name="Vriezen J.A."/>
            <person name="Melkonian R."/>
            <person name="James E.K."/>
            <person name="Young J.P."/>
            <person name="Bena G."/>
            <person name="Hauser L."/>
            <person name="Land M."/>
            <person name="Kyrpides N."/>
            <person name="Bruce D."/>
            <person name="Chain P."/>
            <person name="Copeland A."/>
            <person name="Pitluck S."/>
            <person name="Woyke T."/>
            <person name="Lizotte-Waniewski M."/>
            <person name="Bristow J."/>
            <person name="Riley M."/>
        </authorList>
    </citation>
    <scope>NUCLEOTIDE SEQUENCE [LARGE SCALE GENOMIC DNA]</scope>
    <source>
        <strain evidence="2">DSM 17167 / CIP 108236 / LMG 21445 / STM815</strain>
        <plasmid evidence="2">Plasmid pBPHY01</plasmid>
    </source>
</reference>
<keyword evidence="1" id="KW-0614">Plasmid</keyword>
<proteinExistence type="predicted"/>
<accession>B2JTW8</accession>
<dbReference type="NCBIfam" id="TIGR03347">
    <property type="entry name" value="VI_chp_1"/>
    <property type="match status" value="1"/>
</dbReference>
<evidence type="ECO:0000313" key="2">
    <source>
        <dbReference type="Proteomes" id="UP000001192"/>
    </source>
</evidence>
<evidence type="ECO:0000313" key="1">
    <source>
        <dbReference type="EMBL" id="ACC76021.1"/>
    </source>
</evidence>
<dbReference type="EMBL" id="CP001045">
    <property type="protein sequence ID" value="ACC76021.1"/>
    <property type="molecule type" value="Genomic_DNA"/>
</dbReference>
<name>B2JTW8_PARP8</name>
<gene>
    <name evidence="1" type="ordered locus">Bphy_7015</name>
</gene>
<keyword evidence="2" id="KW-1185">Reference proteome</keyword>